<keyword evidence="2" id="KW-0238">DNA-binding</keyword>
<dbReference type="GO" id="GO:0003677">
    <property type="term" value="F:DNA binding"/>
    <property type="evidence" value="ECO:0007669"/>
    <property type="project" value="UniProtKB-KW"/>
</dbReference>
<dbReference type="PANTHER" id="PTHR43214">
    <property type="entry name" value="TWO-COMPONENT RESPONSE REGULATOR"/>
    <property type="match status" value="1"/>
</dbReference>
<dbReference type="EMBL" id="SLWS01000002">
    <property type="protein sequence ID" value="TCO62297.1"/>
    <property type="molecule type" value="Genomic_DNA"/>
</dbReference>
<dbReference type="GO" id="GO:0006355">
    <property type="term" value="P:regulation of DNA-templated transcription"/>
    <property type="evidence" value="ECO:0007669"/>
    <property type="project" value="InterPro"/>
</dbReference>
<dbReference type="RefSeq" id="WP_132113954.1">
    <property type="nucleotide sequence ID" value="NZ_SLWS01000002.1"/>
</dbReference>
<organism evidence="5 6">
    <name type="scientific">Actinocrispum wychmicini</name>
    <dbReference type="NCBI Taxonomy" id="1213861"/>
    <lineage>
        <taxon>Bacteria</taxon>
        <taxon>Bacillati</taxon>
        <taxon>Actinomycetota</taxon>
        <taxon>Actinomycetes</taxon>
        <taxon>Pseudonocardiales</taxon>
        <taxon>Pseudonocardiaceae</taxon>
        <taxon>Actinocrispum</taxon>
    </lineage>
</organism>
<dbReference type="InterPro" id="IPR000792">
    <property type="entry name" value="Tscrpt_reg_LuxR_C"/>
</dbReference>
<protein>
    <submittedName>
        <fullName evidence="5">Regulatory LuxR family protein</fullName>
    </submittedName>
</protein>
<evidence type="ECO:0000259" key="4">
    <source>
        <dbReference type="PROSITE" id="PS50043"/>
    </source>
</evidence>
<dbReference type="SMART" id="SM00421">
    <property type="entry name" value="HTH_LUXR"/>
    <property type="match status" value="1"/>
</dbReference>
<comment type="caution">
    <text evidence="5">The sequence shown here is derived from an EMBL/GenBank/DDBJ whole genome shotgun (WGS) entry which is preliminary data.</text>
</comment>
<keyword evidence="1" id="KW-0805">Transcription regulation</keyword>
<evidence type="ECO:0000256" key="1">
    <source>
        <dbReference type="ARBA" id="ARBA00023015"/>
    </source>
</evidence>
<dbReference type="PANTHER" id="PTHR43214:SF24">
    <property type="entry name" value="TRANSCRIPTIONAL REGULATORY PROTEIN NARL-RELATED"/>
    <property type="match status" value="1"/>
</dbReference>
<gene>
    <name evidence="5" type="ORF">EV192_102434</name>
</gene>
<dbReference type="PRINTS" id="PR00038">
    <property type="entry name" value="HTHLUXR"/>
</dbReference>
<reference evidence="5 6" key="1">
    <citation type="submission" date="2019-03" db="EMBL/GenBank/DDBJ databases">
        <title>Genomic Encyclopedia of Type Strains, Phase IV (KMG-IV): sequencing the most valuable type-strain genomes for metagenomic binning, comparative biology and taxonomic classification.</title>
        <authorList>
            <person name="Goeker M."/>
        </authorList>
    </citation>
    <scope>NUCLEOTIDE SEQUENCE [LARGE SCALE GENOMIC DNA]</scope>
    <source>
        <strain evidence="5 6">DSM 45934</strain>
    </source>
</reference>
<keyword evidence="3" id="KW-0804">Transcription</keyword>
<dbReference type="Pfam" id="PF00196">
    <property type="entry name" value="GerE"/>
    <property type="match status" value="1"/>
</dbReference>
<proteinExistence type="predicted"/>
<evidence type="ECO:0000313" key="6">
    <source>
        <dbReference type="Proteomes" id="UP000295680"/>
    </source>
</evidence>
<name>A0A4R2JT44_9PSEU</name>
<feature type="domain" description="HTH luxR-type" evidence="4">
    <location>
        <begin position="3"/>
        <end position="68"/>
    </location>
</feature>
<dbReference type="PROSITE" id="PS50043">
    <property type="entry name" value="HTH_LUXR_2"/>
    <property type="match status" value="1"/>
</dbReference>
<sequence>MGTRILDDRFTPEELAIIRLLANGNKDEQIARRLYSSIRTVRRRIARIMAELDADNRFAAGVTAARLGLLDHLIGRECSSAPVSSRASLR</sequence>
<dbReference type="InterPro" id="IPR016032">
    <property type="entry name" value="Sig_transdc_resp-reg_C-effctor"/>
</dbReference>
<evidence type="ECO:0000256" key="3">
    <source>
        <dbReference type="ARBA" id="ARBA00023163"/>
    </source>
</evidence>
<dbReference type="Gene3D" id="1.10.10.10">
    <property type="entry name" value="Winged helix-like DNA-binding domain superfamily/Winged helix DNA-binding domain"/>
    <property type="match status" value="1"/>
</dbReference>
<dbReference type="SUPFAM" id="SSF46894">
    <property type="entry name" value="C-terminal effector domain of the bipartite response regulators"/>
    <property type="match status" value="1"/>
</dbReference>
<dbReference type="OrthoDB" id="4266042at2"/>
<keyword evidence="6" id="KW-1185">Reference proteome</keyword>
<dbReference type="Proteomes" id="UP000295680">
    <property type="component" value="Unassembled WGS sequence"/>
</dbReference>
<dbReference type="CDD" id="cd06170">
    <property type="entry name" value="LuxR_C_like"/>
    <property type="match status" value="1"/>
</dbReference>
<evidence type="ECO:0000313" key="5">
    <source>
        <dbReference type="EMBL" id="TCO62297.1"/>
    </source>
</evidence>
<evidence type="ECO:0000256" key="2">
    <source>
        <dbReference type="ARBA" id="ARBA00023125"/>
    </source>
</evidence>
<dbReference type="InterPro" id="IPR039420">
    <property type="entry name" value="WalR-like"/>
</dbReference>
<dbReference type="InterPro" id="IPR036388">
    <property type="entry name" value="WH-like_DNA-bd_sf"/>
</dbReference>
<accession>A0A4R2JT44</accession>
<dbReference type="AlphaFoldDB" id="A0A4R2JT44"/>